<dbReference type="Proteomes" id="UP000245926">
    <property type="component" value="Chromosome"/>
</dbReference>
<accession>A0A2U8WA24</accession>
<dbReference type="AlphaFoldDB" id="A0A2U8WA24"/>
<dbReference type="OrthoDB" id="8001436at2"/>
<proteinExistence type="predicted"/>
<dbReference type="EMBL" id="CP029550">
    <property type="protein sequence ID" value="AWN42172.1"/>
    <property type="molecule type" value="Genomic_DNA"/>
</dbReference>
<dbReference type="InterPro" id="IPR021232">
    <property type="entry name" value="DUF2735"/>
</dbReference>
<evidence type="ECO:0000313" key="1">
    <source>
        <dbReference type="EMBL" id="AWN42172.1"/>
    </source>
</evidence>
<gene>
    <name evidence="1" type="ORF">DK389_18780</name>
</gene>
<dbReference type="Pfam" id="PF10931">
    <property type="entry name" value="DUF2735"/>
    <property type="match status" value="1"/>
</dbReference>
<evidence type="ECO:0000313" key="2">
    <source>
        <dbReference type="Proteomes" id="UP000245926"/>
    </source>
</evidence>
<organism evidence="1 2">
    <name type="scientific">Methylobacterium durans</name>
    <dbReference type="NCBI Taxonomy" id="2202825"/>
    <lineage>
        <taxon>Bacteria</taxon>
        <taxon>Pseudomonadati</taxon>
        <taxon>Pseudomonadota</taxon>
        <taxon>Alphaproteobacteria</taxon>
        <taxon>Hyphomicrobiales</taxon>
        <taxon>Methylobacteriaceae</taxon>
        <taxon>Methylobacterium</taxon>
    </lineage>
</organism>
<sequence length="61" mass="6666">MTASPRRETAKIYQFPVRPRAAGWHAGTPKAAAASYPVVETGAGAWYHEAAIQEAERTRKP</sequence>
<reference evidence="2" key="1">
    <citation type="submission" date="2018-05" db="EMBL/GenBank/DDBJ databases">
        <title>Complete Genome Sequence of Methylobacterium sp. 17SD2-17.</title>
        <authorList>
            <person name="Srinivasan S."/>
        </authorList>
    </citation>
    <scope>NUCLEOTIDE SEQUENCE [LARGE SCALE GENOMIC DNA]</scope>
    <source>
        <strain evidence="2">17SD2-17</strain>
    </source>
</reference>
<dbReference type="RefSeq" id="WP_109891793.1">
    <property type="nucleotide sequence ID" value="NZ_CP029550.1"/>
</dbReference>
<protein>
    <submittedName>
        <fullName evidence="1">DUF2735 domain-containing protein</fullName>
    </submittedName>
</protein>
<keyword evidence="2" id="KW-1185">Reference proteome</keyword>
<dbReference type="KEGG" id="mets:DK389_18780"/>
<name>A0A2U8WA24_9HYPH</name>